<name>A0ABP3CRK4_9FIRM</name>
<dbReference type="InterPro" id="IPR029039">
    <property type="entry name" value="Flavoprotein-like_sf"/>
</dbReference>
<keyword evidence="4" id="KW-1185">Reference proteome</keyword>
<sequence length="183" mass="20291">MKNVLIIAGHPELRDNSFANKIILEDLERMLPAATVDRLGDLYPDYRIDVEAEQKKLVAANIIVLQFPIFWYSMPALLAKWMEDVFVHGFSHGATGKALTHKKLLLSFTTGAPASAYDASFPVEAMAERFVRTAGLTGMDYVGFIYTGGVSYSLRADEEKRTEMAAASHAHAKRLVEKLQSLA</sequence>
<dbReference type="RefSeq" id="WP_304987426.1">
    <property type="nucleotide sequence ID" value="NZ_BAAACR010000012.1"/>
</dbReference>
<feature type="domain" description="Flavodoxin-like fold" evidence="2">
    <location>
        <begin position="2"/>
        <end position="170"/>
    </location>
</feature>
<accession>A0ABP3CRK4</accession>
<evidence type="ECO:0000313" key="3">
    <source>
        <dbReference type="EMBL" id="GAA0213571.1"/>
    </source>
</evidence>
<dbReference type="Gene3D" id="3.40.50.360">
    <property type="match status" value="1"/>
</dbReference>
<dbReference type="InterPro" id="IPR003680">
    <property type="entry name" value="Flavodoxin_fold"/>
</dbReference>
<comment type="caution">
    <text evidence="3">The sequence shown here is derived from an EMBL/GenBank/DDBJ whole genome shotgun (WGS) entry which is preliminary data.</text>
</comment>
<evidence type="ECO:0000313" key="4">
    <source>
        <dbReference type="Proteomes" id="UP001500399"/>
    </source>
</evidence>
<dbReference type="EMBL" id="BAAACR010000012">
    <property type="protein sequence ID" value="GAA0213571.1"/>
    <property type="molecule type" value="Genomic_DNA"/>
</dbReference>
<dbReference type="Proteomes" id="UP001500399">
    <property type="component" value="Unassembled WGS sequence"/>
</dbReference>
<dbReference type="InterPro" id="IPR046980">
    <property type="entry name" value="KefG/KefF"/>
</dbReference>
<dbReference type="PANTHER" id="PTHR47307:SF1">
    <property type="entry name" value="GLUTATHIONE-REGULATED POTASSIUM-EFFLUX SYSTEM ANCILLARY PROTEIN KEFG"/>
    <property type="match status" value="1"/>
</dbReference>
<organism evidence="3 4">
    <name type="scientific">Selenomonas dianae</name>
    <dbReference type="NCBI Taxonomy" id="135079"/>
    <lineage>
        <taxon>Bacteria</taxon>
        <taxon>Bacillati</taxon>
        <taxon>Bacillota</taxon>
        <taxon>Negativicutes</taxon>
        <taxon>Selenomonadales</taxon>
        <taxon>Selenomonadaceae</taxon>
        <taxon>Selenomonas</taxon>
    </lineage>
</organism>
<keyword evidence="1" id="KW-0560">Oxidoreductase</keyword>
<protein>
    <submittedName>
        <fullName evidence="3">NAD(P)H-dependent oxidoreductase</fullName>
    </submittedName>
</protein>
<evidence type="ECO:0000259" key="2">
    <source>
        <dbReference type="Pfam" id="PF02525"/>
    </source>
</evidence>
<gene>
    <name evidence="3" type="ORF">GCM10008919_15980</name>
</gene>
<dbReference type="SUPFAM" id="SSF52218">
    <property type="entry name" value="Flavoproteins"/>
    <property type="match status" value="1"/>
</dbReference>
<proteinExistence type="predicted"/>
<reference evidence="4" key="1">
    <citation type="journal article" date="2019" name="Int. J. Syst. Evol. Microbiol.">
        <title>The Global Catalogue of Microorganisms (GCM) 10K type strain sequencing project: providing services to taxonomists for standard genome sequencing and annotation.</title>
        <authorList>
            <consortium name="The Broad Institute Genomics Platform"/>
            <consortium name="The Broad Institute Genome Sequencing Center for Infectious Disease"/>
            <person name="Wu L."/>
            <person name="Ma J."/>
        </authorList>
    </citation>
    <scope>NUCLEOTIDE SEQUENCE [LARGE SCALE GENOMIC DNA]</scope>
    <source>
        <strain evidence="4">JCM 8542</strain>
    </source>
</reference>
<evidence type="ECO:0000256" key="1">
    <source>
        <dbReference type="ARBA" id="ARBA00023002"/>
    </source>
</evidence>
<dbReference type="PANTHER" id="PTHR47307">
    <property type="entry name" value="GLUTATHIONE-REGULATED POTASSIUM-EFFLUX SYSTEM ANCILLARY PROTEIN KEFG"/>
    <property type="match status" value="1"/>
</dbReference>
<dbReference type="Pfam" id="PF02525">
    <property type="entry name" value="Flavodoxin_2"/>
    <property type="match status" value="1"/>
</dbReference>